<dbReference type="GO" id="GO:0032259">
    <property type="term" value="P:methylation"/>
    <property type="evidence" value="ECO:0007669"/>
    <property type="project" value="UniProtKB-KW"/>
</dbReference>
<feature type="domain" description="Methyltransferase type 11" evidence="1">
    <location>
        <begin position="66"/>
        <end position="122"/>
    </location>
</feature>
<dbReference type="RefSeq" id="WP_013270695.1">
    <property type="nucleotide sequence ID" value="NC_014375.1"/>
</dbReference>
<reference evidence="3" key="1">
    <citation type="journal article" date="2011" name="J. Bacteriol.">
        <title>Genome sequences of eight morphologically diverse alphaproteobacteria.</title>
        <authorList>
            <consortium name="US DOE Joint Genome Institute"/>
            <person name="Brown P.J."/>
            <person name="Kysela D.T."/>
            <person name="Buechlein A."/>
            <person name="Hemmerich C."/>
            <person name="Brun Y.V."/>
        </authorList>
    </citation>
    <scope>NUCLEOTIDE SEQUENCE [LARGE SCALE GENOMIC DNA]</scope>
    <source>
        <strain evidence="3">ATCC 15264 / DSM 4735 / LMG 14903 / NBRC 16000 / CB 81</strain>
    </source>
</reference>
<organism evidence="2 3">
    <name type="scientific">Brevundimonas subvibrioides (strain ATCC 15264 / DSM 4735 / LMG 14903 / NBRC 16000 / CB 81)</name>
    <name type="common">Caulobacter subvibrioides</name>
    <dbReference type="NCBI Taxonomy" id="633149"/>
    <lineage>
        <taxon>Bacteria</taxon>
        <taxon>Pseudomonadati</taxon>
        <taxon>Pseudomonadota</taxon>
        <taxon>Alphaproteobacteria</taxon>
        <taxon>Caulobacterales</taxon>
        <taxon>Caulobacteraceae</taxon>
        <taxon>Brevundimonas</taxon>
    </lineage>
</organism>
<dbReference type="Proteomes" id="UP000002696">
    <property type="component" value="Chromosome"/>
</dbReference>
<dbReference type="Gene3D" id="3.40.50.150">
    <property type="entry name" value="Vaccinia Virus protein VP39"/>
    <property type="match status" value="1"/>
</dbReference>
<dbReference type="AlphaFoldDB" id="D9QG53"/>
<dbReference type="KEGG" id="bsb:Bresu_3289"/>
<keyword evidence="3" id="KW-1185">Reference proteome</keyword>
<dbReference type="HOGENOM" id="CLU_749405_0_0_5"/>
<name>D9QG53_BRESC</name>
<dbReference type="EMBL" id="CP002102">
    <property type="protein sequence ID" value="ADL02595.1"/>
    <property type="molecule type" value="Genomic_DNA"/>
</dbReference>
<dbReference type="SUPFAM" id="SSF53335">
    <property type="entry name" value="S-adenosyl-L-methionine-dependent methyltransferases"/>
    <property type="match status" value="1"/>
</dbReference>
<proteinExistence type="predicted"/>
<dbReference type="InParanoid" id="D9QG53"/>
<keyword evidence="2" id="KW-0489">Methyltransferase</keyword>
<evidence type="ECO:0000313" key="3">
    <source>
        <dbReference type="Proteomes" id="UP000002696"/>
    </source>
</evidence>
<dbReference type="eggNOG" id="COG2226">
    <property type="taxonomic scope" value="Bacteria"/>
</dbReference>
<dbReference type="Pfam" id="PF08241">
    <property type="entry name" value="Methyltransf_11"/>
    <property type="match status" value="1"/>
</dbReference>
<evidence type="ECO:0000259" key="1">
    <source>
        <dbReference type="Pfam" id="PF08241"/>
    </source>
</evidence>
<evidence type="ECO:0000313" key="2">
    <source>
        <dbReference type="EMBL" id="ADL02595.1"/>
    </source>
</evidence>
<gene>
    <name evidence="2" type="ordered locus">Bresu_3289</name>
</gene>
<sequence>MSFDLSPVLHAGRTANLARTRAEGQVLVSIGAAGQWYFDWIDATCGAPARHIGVEYYSAPPAVLPANVEWVANTAGSMPDVETGVADLLVSGQNIEHLWQEEVAGFLAEAHRVLRPGGRMIIDSPNRTITQIYGGAHPEHMVELTVEEAVELVTAAGFDVQRVAGILLCRDAATGEVLPIDGLAEISPPALVFRSVAAIDDAENSYLWWIEAVRADREPDTAKVLDIIDRYWAIGWPERMDRLVTTIGKPETLADGRLAWQSDIGDSGPLSFGPYAPIKAGRYRTTLNVMRTTDIKPSQILGHVDVIVGDGSVVEGRTELTGKTLPKGEWKPITLDFELADMRFGFQNRLFSYGVAGLRVERRLKFTAL</sequence>
<keyword evidence="2" id="KW-0808">Transferase</keyword>
<dbReference type="InterPro" id="IPR013216">
    <property type="entry name" value="Methyltransf_11"/>
</dbReference>
<dbReference type="GO" id="GO:0008757">
    <property type="term" value="F:S-adenosylmethionine-dependent methyltransferase activity"/>
    <property type="evidence" value="ECO:0007669"/>
    <property type="project" value="InterPro"/>
</dbReference>
<dbReference type="InterPro" id="IPR029063">
    <property type="entry name" value="SAM-dependent_MTases_sf"/>
</dbReference>
<protein>
    <submittedName>
        <fullName evidence="2">Methyltransferase type 11</fullName>
    </submittedName>
</protein>
<accession>D9QG53</accession>
<dbReference type="STRING" id="633149.Bresu_3289"/>